<dbReference type="AlphaFoldDB" id="A0A5M8PJ56"/>
<sequence length="178" mass="18974">MCAIIEGGRESFSVVSFNTEGRRRTLGLPVAKDFSHPTISSKSTAKIPAPTVNRQPLMTTETAIATMATEATTFIANFSPPTKNPPFQAISLGLTTTSTVRSPALRNNRQPMATMSGIKATTVRTFLLINFCSTNSSDTRSNPSSTSSSSSSSLCCRISLNALSRASMPYAPTTLNTR</sequence>
<accession>A0A5M8PJ56</accession>
<dbReference type="EMBL" id="VXIT01000011">
    <property type="protein sequence ID" value="KAA6409461.1"/>
    <property type="molecule type" value="Genomic_DNA"/>
</dbReference>
<gene>
    <name evidence="1" type="ORF">FRX48_07015</name>
</gene>
<reference evidence="1 2" key="1">
    <citation type="submission" date="2019-09" db="EMBL/GenBank/DDBJ databases">
        <title>The hologenome of the rock-dwelling lichen Lasallia pustulata.</title>
        <authorList>
            <person name="Greshake Tzovaras B."/>
            <person name="Segers F."/>
            <person name="Bicker A."/>
            <person name="Dal Grande F."/>
            <person name="Otte J."/>
            <person name="Hankeln T."/>
            <person name="Schmitt I."/>
            <person name="Ebersberger I."/>
        </authorList>
    </citation>
    <scope>NUCLEOTIDE SEQUENCE [LARGE SCALE GENOMIC DNA]</scope>
    <source>
        <strain evidence="1">A1-1</strain>
    </source>
</reference>
<evidence type="ECO:0000313" key="1">
    <source>
        <dbReference type="EMBL" id="KAA6409461.1"/>
    </source>
</evidence>
<protein>
    <submittedName>
        <fullName evidence="1">Uncharacterized protein</fullName>
    </submittedName>
</protein>
<evidence type="ECO:0000313" key="2">
    <source>
        <dbReference type="Proteomes" id="UP000324767"/>
    </source>
</evidence>
<organism evidence="1 2">
    <name type="scientific">Lasallia pustulata</name>
    <dbReference type="NCBI Taxonomy" id="136370"/>
    <lineage>
        <taxon>Eukaryota</taxon>
        <taxon>Fungi</taxon>
        <taxon>Dikarya</taxon>
        <taxon>Ascomycota</taxon>
        <taxon>Pezizomycotina</taxon>
        <taxon>Lecanoromycetes</taxon>
        <taxon>OSLEUM clade</taxon>
        <taxon>Umbilicariomycetidae</taxon>
        <taxon>Umbilicariales</taxon>
        <taxon>Umbilicariaceae</taxon>
        <taxon>Lasallia</taxon>
    </lineage>
</organism>
<comment type="caution">
    <text evidence="1">The sequence shown here is derived from an EMBL/GenBank/DDBJ whole genome shotgun (WGS) entry which is preliminary data.</text>
</comment>
<dbReference type="Proteomes" id="UP000324767">
    <property type="component" value="Unassembled WGS sequence"/>
</dbReference>
<proteinExistence type="predicted"/>
<name>A0A5M8PJ56_9LECA</name>